<keyword evidence="7" id="KW-1185">Reference proteome</keyword>
<comment type="caution">
    <text evidence="6">The sequence shown here is derived from an EMBL/GenBank/DDBJ whole genome shotgun (WGS) entry which is preliminary data.</text>
</comment>
<dbReference type="GO" id="GO:0030975">
    <property type="term" value="F:thiamine binding"/>
    <property type="evidence" value="ECO:0007669"/>
    <property type="project" value="TreeGrafter"/>
</dbReference>
<dbReference type="InterPro" id="IPR006059">
    <property type="entry name" value="SBP"/>
</dbReference>
<evidence type="ECO:0000256" key="1">
    <source>
        <dbReference type="ARBA" id="ARBA00004418"/>
    </source>
</evidence>
<evidence type="ECO:0000256" key="5">
    <source>
        <dbReference type="SAM" id="SignalP"/>
    </source>
</evidence>
<keyword evidence="4" id="KW-0574">Periplasm</keyword>
<dbReference type="GO" id="GO:0030976">
    <property type="term" value="F:thiamine pyrophosphate binding"/>
    <property type="evidence" value="ECO:0007669"/>
    <property type="project" value="TreeGrafter"/>
</dbReference>
<gene>
    <name evidence="6" type="ORF">QF206_01380</name>
</gene>
<dbReference type="Gene3D" id="3.40.190.10">
    <property type="entry name" value="Periplasmic binding protein-like II"/>
    <property type="match status" value="2"/>
</dbReference>
<evidence type="ECO:0000256" key="4">
    <source>
        <dbReference type="ARBA" id="ARBA00022764"/>
    </source>
</evidence>
<keyword evidence="3 5" id="KW-0732">Signal</keyword>
<dbReference type="GO" id="GO:0030288">
    <property type="term" value="C:outer membrane-bounded periplasmic space"/>
    <property type="evidence" value="ECO:0007669"/>
    <property type="project" value="TreeGrafter"/>
</dbReference>
<protein>
    <submittedName>
        <fullName evidence="6">Extracellular solute-binding protein</fullName>
    </submittedName>
</protein>
<organism evidence="6 7">
    <name type="scientific">Ruicaihuangia caeni</name>
    <dbReference type="NCBI Taxonomy" id="3042517"/>
    <lineage>
        <taxon>Bacteria</taxon>
        <taxon>Bacillati</taxon>
        <taxon>Actinomycetota</taxon>
        <taxon>Actinomycetes</taxon>
        <taxon>Micrococcales</taxon>
        <taxon>Microbacteriaceae</taxon>
        <taxon>Ruicaihuangia</taxon>
    </lineage>
</organism>
<dbReference type="AlphaFoldDB" id="A0AAW6T8B1"/>
<comment type="subcellular location">
    <subcellularLocation>
        <location evidence="1">Periplasm</location>
    </subcellularLocation>
</comment>
<feature type="signal peptide" evidence="5">
    <location>
        <begin position="1"/>
        <end position="24"/>
    </location>
</feature>
<dbReference type="GO" id="GO:0015888">
    <property type="term" value="P:thiamine transport"/>
    <property type="evidence" value="ECO:0007669"/>
    <property type="project" value="TreeGrafter"/>
</dbReference>
<evidence type="ECO:0000313" key="7">
    <source>
        <dbReference type="Proteomes" id="UP001321506"/>
    </source>
</evidence>
<keyword evidence="2" id="KW-0813">Transport</keyword>
<reference evidence="6 7" key="1">
    <citation type="submission" date="2023-04" db="EMBL/GenBank/DDBJ databases">
        <title>Klugiella caeni sp. nov. isolated from the sludge of biochemical tank.</title>
        <authorList>
            <person name="Geng K."/>
        </authorList>
    </citation>
    <scope>NUCLEOTIDE SEQUENCE [LARGE SCALE GENOMIC DNA]</scope>
    <source>
        <strain evidence="6 7">YN-L-19</strain>
    </source>
</reference>
<evidence type="ECO:0000256" key="2">
    <source>
        <dbReference type="ARBA" id="ARBA00022448"/>
    </source>
</evidence>
<dbReference type="PANTHER" id="PTHR30006">
    <property type="entry name" value="THIAMINE-BINDING PERIPLASMIC PROTEIN-RELATED"/>
    <property type="match status" value="1"/>
</dbReference>
<feature type="chain" id="PRO_5043958573" evidence="5">
    <location>
        <begin position="25"/>
        <end position="353"/>
    </location>
</feature>
<accession>A0AAW6T8B1</accession>
<dbReference type="Pfam" id="PF13416">
    <property type="entry name" value="SBP_bac_8"/>
    <property type="match status" value="1"/>
</dbReference>
<name>A0AAW6T8B1_9MICO</name>
<dbReference type="Proteomes" id="UP001321506">
    <property type="component" value="Unassembled WGS sequence"/>
</dbReference>
<dbReference type="RefSeq" id="WP_281487408.1">
    <property type="nucleotide sequence ID" value="NZ_JASATX010000001.1"/>
</dbReference>
<sequence>MKRKTLTYAAALVAGVFVVTGCSSSPGGDSDGGSVTFAGYGGVSEEAFTNAWYDPFEEETGIRVIPDSPADYAKIQQMVESGQVIWDIAQVGEDIGVKTNGELLTEIDCDVVACDDFDGLFPVEKYGMPALVFSVVLAYNTEMFAGNEPDSWAAFFDVENYPGKRAVFGRDAGGGLQGLLDLALIQDGVPIDELYPLDVDRALAKLDTIKDHLILYNDFGECTTLVATGEAAFGNCYNGRVKIAAEEGQPVGMTWSNQVQYADYLVIPKGAPNTEQAMQLLKFIGSNEHNGSLGQYIAYGPPNPNAEVASDVASDLPTMNDLGGDDRAIKIDGDWWAENLQMVNERWAAWKAE</sequence>
<dbReference type="EMBL" id="JASATX010000001">
    <property type="protein sequence ID" value="MDI2097620.1"/>
    <property type="molecule type" value="Genomic_DNA"/>
</dbReference>
<proteinExistence type="predicted"/>
<dbReference type="PANTHER" id="PTHR30006:SF3">
    <property type="entry name" value="THIAMINE-BINDING PERIPLASMIC PROTEIN"/>
    <property type="match status" value="1"/>
</dbReference>
<evidence type="ECO:0000256" key="3">
    <source>
        <dbReference type="ARBA" id="ARBA00022729"/>
    </source>
</evidence>
<dbReference type="SUPFAM" id="SSF53850">
    <property type="entry name" value="Periplasmic binding protein-like II"/>
    <property type="match status" value="1"/>
</dbReference>
<dbReference type="PROSITE" id="PS51257">
    <property type="entry name" value="PROKAR_LIPOPROTEIN"/>
    <property type="match status" value="1"/>
</dbReference>
<evidence type="ECO:0000313" key="6">
    <source>
        <dbReference type="EMBL" id="MDI2097620.1"/>
    </source>
</evidence>